<dbReference type="PANTHER" id="PTHR11685">
    <property type="entry name" value="RBR FAMILY RING FINGER AND IBR DOMAIN-CONTAINING"/>
    <property type="match status" value="1"/>
</dbReference>
<dbReference type="CDD" id="cd20335">
    <property type="entry name" value="BRcat_RBR"/>
    <property type="match status" value="1"/>
</dbReference>
<dbReference type="InterPro" id="IPR031127">
    <property type="entry name" value="E3_UB_ligase_RBR"/>
</dbReference>
<dbReference type="CDD" id="cd22584">
    <property type="entry name" value="Rcat_RBR_unk"/>
    <property type="match status" value="1"/>
</dbReference>
<dbReference type="OrthoDB" id="9977870at2759"/>
<evidence type="ECO:0000313" key="9">
    <source>
        <dbReference type="EMBL" id="KXT04250.1"/>
    </source>
</evidence>
<evidence type="ECO:0000256" key="3">
    <source>
        <dbReference type="ARBA" id="ARBA00022737"/>
    </source>
</evidence>
<evidence type="ECO:0000256" key="7">
    <source>
        <dbReference type="SAM" id="MobiDB-lite"/>
    </source>
</evidence>
<feature type="compositionally biased region" description="Basic and acidic residues" evidence="7">
    <location>
        <begin position="194"/>
        <end position="204"/>
    </location>
</feature>
<evidence type="ECO:0000256" key="1">
    <source>
        <dbReference type="ARBA" id="ARBA00022679"/>
    </source>
</evidence>
<dbReference type="Proteomes" id="UP000070133">
    <property type="component" value="Unassembled WGS sequence"/>
</dbReference>
<evidence type="ECO:0000256" key="2">
    <source>
        <dbReference type="ARBA" id="ARBA00022723"/>
    </source>
</evidence>
<name>A0A139HP68_9PEZI</name>
<dbReference type="PROSITE" id="PS51873">
    <property type="entry name" value="TRIAD"/>
    <property type="match status" value="1"/>
</dbReference>
<evidence type="ECO:0000256" key="5">
    <source>
        <dbReference type="ARBA" id="ARBA00022786"/>
    </source>
</evidence>
<dbReference type="SUPFAM" id="SSF57850">
    <property type="entry name" value="RING/U-box"/>
    <property type="match status" value="2"/>
</dbReference>
<keyword evidence="2" id="KW-0479">Metal-binding</keyword>
<keyword evidence="5" id="KW-0833">Ubl conjugation pathway</keyword>
<dbReference type="InterPro" id="IPR017907">
    <property type="entry name" value="Znf_RING_CS"/>
</dbReference>
<proteinExistence type="predicted"/>
<keyword evidence="10" id="KW-1185">Reference proteome</keyword>
<sequence length="518" mass="57833">MDTWARVLDDADPQTARLILSLQQEDIEALAPAEAQTITSDTPDEDANDGNVARDLYANELRNELAIRDLITDPSEPDAAKGDGPSKSTDEPSSPASVAHQPIGASGLIAGSPEPDAAPDDGLATQGGESSCLQSQGNGPFSRPGPSTAGPILGKRAREDREDEVDESASKRHQSTAGGSKSPETALTSCLGKRSHDGDGEPAAKRQKNPKGLMCDACHEKEISPRRRDGKPKEKFHKAVCNHVYCDDCLEQLFRNSMGDLRLYPPRCCRTVIPITDVNHLLSNELTQEFTRKIEELQDHTPQYCHRPECSTYLPNWCRDNGKGRCPQCLEDTCLKCKGAVHEDPICPENEETKMVLDEAEKAGWKQCNECDRMIELTFGCWHMTCLCSHEFCFICKKTWKTCRCENWDEARLYARAEEVVAREGGEVDTIFQEDQAAAREAALEEGRIRRMVEHLRENYECANHDYKRVPGLFHCDGYCSASRGQRLPENWNYINRCTGCHMDLCEACLANVRQRLR</sequence>
<comment type="caution">
    <text evidence="9">The sequence shown here is derived from an EMBL/GenBank/DDBJ whole genome shotgun (WGS) entry which is preliminary data.</text>
</comment>
<dbReference type="AlphaFoldDB" id="A0A139HP68"/>
<evidence type="ECO:0000256" key="4">
    <source>
        <dbReference type="ARBA" id="ARBA00022771"/>
    </source>
</evidence>
<dbReference type="STRING" id="321146.A0A139HP68"/>
<feature type="compositionally biased region" description="Polar residues" evidence="7">
    <location>
        <begin position="175"/>
        <end position="188"/>
    </location>
</feature>
<evidence type="ECO:0000256" key="6">
    <source>
        <dbReference type="ARBA" id="ARBA00022833"/>
    </source>
</evidence>
<dbReference type="EMBL" id="LFZN01000022">
    <property type="protein sequence ID" value="KXT04250.1"/>
    <property type="molecule type" value="Genomic_DNA"/>
</dbReference>
<keyword evidence="3" id="KW-0677">Repeat</keyword>
<reference evidence="9 10" key="1">
    <citation type="submission" date="2015-07" db="EMBL/GenBank/DDBJ databases">
        <title>Comparative genomics of the Sigatoka disease complex on banana suggests a link between parallel evolutionary changes in Pseudocercospora fijiensis and Pseudocercospora eumusae and increased virulence on the banana host.</title>
        <authorList>
            <person name="Chang T.-C."/>
            <person name="Salvucci A."/>
            <person name="Crous P.W."/>
            <person name="Stergiopoulos I."/>
        </authorList>
    </citation>
    <scope>NUCLEOTIDE SEQUENCE [LARGE SCALE GENOMIC DNA]</scope>
    <source>
        <strain evidence="9 10">CBS 114824</strain>
    </source>
</reference>
<organism evidence="9 10">
    <name type="scientific">Pseudocercospora eumusae</name>
    <dbReference type="NCBI Taxonomy" id="321146"/>
    <lineage>
        <taxon>Eukaryota</taxon>
        <taxon>Fungi</taxon>
        <taxon>Dikarya</taxon>
        <taxon>Ascomycota</taxon>
        <taxon>Pezizomycotina</taxon>
        <taxon>Dothideomycetes</taxon>
        <taxon>Dothideomycetidae</taxon>
        <taxon>Mycosphaerellales</taxon>
        <taxon>Mycosphaerellaceae</taxon>
        <taxon>Pseudocercospora</taxon>
    </lineage>
</organism>
<gene>
    <name evidence="9" type="ORF">AC578_7933</name>
</gene>
<feature type="domain" description="RING-type" evidence="8">
    <location>
        <begin position="211"/>
        <end position="415"/>
    </location>
</feature>
<dbReference type="InterPro" id="IPR044066">
    <property type="entry name" value="TRIAD_supradom"/>
</dbReference>
<keyword evidence="6" id="KW-0862">Zinc</keyword>
<keyword evidence="1" id="KW-0808">Transferase</keyword>
<evidence type="ECO:0000313" key="10">
    <source>
        <dbReference type="Proteomes" id="UP000070133"/>
    </source>
</evidence>
<keyword evidence="4" id="KW-0863">Zinc-finger</keyword>
<dbReference type="GO" id="GO:0008270">
    <property type="term" value="F:zinc ion binding"/>
    <property type="evidence" value="ECO:0007669"/>
    <property type="project" value="UniProtKB-KW"/>
</dbReference>
<dbReference type="PROSITE" id="PS00518">
    <property type="entry name" value="ZF_RING_1"/>
    <property type="match status" value="1"/>
</dbReference>
<dbReference type="GO" id="GO:0004842">
    <property type="term" value="F:ubiquitin-protein transferase activity"/>
    <property type="evidence" value="ECO:0007669"/>
    <property type="project" value="InterPro"/>
</dbReference>
<evidence type="ECO:0000259" key="8">
    <source>
        <dbReference type="PROSITE" id="PS51873"/>
    </source>
</evidence>
<protein>
    <recommendedName>
        <fullName evidence="8">RING-type domain-containing protein</fullName>
    </recommendedName>
</protein>
<feature type="compositionally biased region" description="Polar residues" evidence="7">
    <location>
        <begin position="127"/>
        <end position="139"/>
    </location>
</feature>
<dbReference type="Gene3D" id="1.20.120.1750">
    <property type="match status" value="1"/>
</dbReference>
<dbReference type="GO" id="GO:0016567">
    <property type="term" value="P:protein ubiquitination"/>
    <property type="evidence" value="ECO:0007669"/>
    <property type="project" value="InterPro"/>
</dbReference>
<accession>A0A139HP68</accession>
<feature type="region of interest" description="Disordered" evidence="7">
    <location>
        <begin position="67"/>
        <end position="211"/>
    </location>
</feature>